<keyword evidence="8 12" id="KW-0472">Membrane</keyword>
<keyword evidence="3" id="KW-0813">Transport</keyword>
<keyword evidence="7 12" id="KW-1133">Transmembrane helix</keyword>
<feature type="transmembrane region" description="Helical" evidence="12">
    <location>
        <begin position="116"/>
        <end position="139"/>
    </location>
</feature>
<organism evidence="14 15">
    <name type="scientific">Morella rubra</name>
    <name type="common">Chinese bayberry</name>
    <dbReference type="NCBI Taxonomy" id="262757"/>
    <lineage>
        <taxon>Eukaryota</taxon>
        <taxon>Viridiplantae</taxon>
        <taxon>Streptophyta</taxon>
        <taxon>Embryophyta</taxon>
        <taxon>Tracheophyta</taxon>
        <taxon>Spermatophyta</taxon>
        <taxon>Magnoliopsida</taxon>
        <taxon>eudicotyledons</taxon>
        <taxon>Gunneridae</taxon>
        <taxon>Pentapetalae</taxon>
        <taxon>rosids</taxon>
        <taxon>fabids</taxon>
        <taxon>Fagales</taxon>
        <taxon>Myricaceae</taxon>
        <taxon>Morella</taxon>
    </lineage>
</organism>
<protein>
    <submittedName>
        <fullName evidence="14">Amino acid permease 3</fullName>
    </submittedName>
</protein>
<comment type="function">
    <text evidence="10">Carrier protein involved in proton-driven auxin influx. Mediates the formation of auxin gradient from developing leaves (site of auxin biosynthesis) to tips by contributing to the loading of auxin in vascular tissues and facilitating acropetal (base to tip) auxin transport within inner tissues of the root apex, and basipetal (tip to base) auxin transport within outer tissues of the root apex. May be involved in lateral roots and nodules formation.</text>
</comment>
<comment type="caution">
    <text evidence="14">The sequence shown here is derived from an EMBL/GenBank/DDBJ whole genome shotgun (WGS) entry which is preliminary data.</text>
</comment>
<feature type="compositionally biased region" description="Polar residues" evidence="11">
    <location>
        <begin position="1"/>
        <end position="13"/>
    </location>
</feature>
<evidence type="ECO:0000256" key="5">
    <source>
        <dbReference type="ARBA" id="ARBA00022847"/>
    </source>
</evidence>
<evidence type="ECO:0000256" key="4">
    <source>
        <dbReference type="ARBA" id="ARBA00022692"/>
    </source>
</evidence>
<dbReference type="GO" id="GO:0015293">
    <property type="term" value="F:symporter activity"/>
    <property type="evidence" value="ECO:0007669"/>
    <property type="project" value="UniProtKB-KW"/>
</dbReference>
<dbReference type="GO" id="GO:0009734">
    <property type="term" value="P:auxin-activated signaling pathway"/>
    <property type="evidence" value="ECO:0007669"/>
    <property type="project" value="UniProtKB-KW"/>
</dbReference>
<evidence type="ECO:0000256" key="1">
    <source>
        <dbReference type="ARBA" id="ARBA00004127"/>
    </source>
</evidence>
<comment type="similarity">
    <text evidence="2">Belongs to the amino acid/polyamine transporter 2 family. Amino acid/auxin permease (AAAP) (TC 2.A.18.1) subfamily.</text>
</comment>
<gene>
    <name evidence="14" type="ORF">CJ030_MR1G027477</name>
</gene>
<dbReference type="GO" id="GO:0012505">
    <property type="term" value="C:endomembrane system"/>
    <property type="evidence" value="ECO:0007669"/>
    <property type="project" value="UniProtKB-SubCell"/>
</dbReference>
<evidence type="ECO:0000313" key="14">
    <source>
        <dbReference type="EMBL" id="KAB1226640.1"/>
    </source>
</evidence>
<feature type="transmembrane region" description="Helical" evidence="12">
    <location>
        <begin position="213"/>
        <end position="233"/>
    </location>
</feature>
<keyword evidence="15" id="KW-1185">Reference proteome</keyword>
<evidence type="ECO:0000256" key="2">
    <source>
        <dbReference type="ARBA" id="ARBA00005590"/>
    </source>
</evidence>
<evidence type="ECO:0000313" key="15">
    <source>
        <dbReference type="Proteomes" id="UP000516437"/>
    </source>
</evidence>
<feature type="transmembrane region" description="Helical" evidence="12">
    <location>
        <begin position="245"/>
        <end position="262"/>
    </location>
</feature>
<evidence type="ECO:0000256" key="7">
    <source>
        <dbReference type="ARBA" id="ARBA00022989"/>
    </source>
</evidence>
<dbReference type="Pfam" id="PF01490">
    <property type="entry name" value="Aa_trans"/>
    <property type="match status" value="1"/>
</dbReference>
<dbReference type="OrthoDB" id="40134at2759"/>
<evidence type="ECO:0000259" key="13">
    <source>
        <dbReference type="Pfam" id="PF01490"/>
    </source>
</evidence>
<feature type="compositionally biased region" description="Basic and acidic residues" evidence="11">
    <location>
        <begin position="28"/>
        <end position="39"/>
    </location>
</feature>
<evidence type="ECO:0000256" key="8">
    <source>
        <dbReference type="ARBA" id="ARBA00023136"/>
    </source>
</evidence>
<keyword evidence="5" id="KW-0769">Symport</keyword>
<evidence type="ECO:0000256" key="10">
    <source>
        <dbReference type="ARBA" id="ARBA00045588"/>
    </source>
</evidence>
<keyword evidence="9" id="KW-0927">Auxin signaling pathway</keyword>
<proteinExistence type="inferred from homology"/>
<dbReference type="GO" id="GO:0006865">
    <property type="term" value="P:amino acid transport"/>
    <property type="evidence" value="ECO:0007669"/>
    <property type="project" value="UniProtKB-KW"/>
</dbReference>
<accession>A0A6A1WV96</accession>
<evidence type="ECO:0000256" key="12">
    <source>
        <dbReference type="SAM" id="Phobius"/>
    </source>
</evidence>
<feature type="transmembrane region" description="Helical" evidence="12">
    <location>
        <begin position="48"/>
        <end position="67"/>
    </location>
</feature>
<dbReference type="InterPro" id="IPR013057">
    <property type="entry name" value="AA_transpt_TM"/>
</dbReference>
<comment type="subcellular location">
    <subcellularLocation>
        <location evidence="1">Endomembrane system</location>
        <topology evidence="1">Multi-pass membrane protein</topology>
    </subcellularLocation>
</comment>
<evidence type="ECO:0000256" key="6">
    <source>
        <dbReference type="ARBA" id="ARBA00022970"/>
    </source>
</evidence>
<dbReference type="PANTHER" id="PTHR48017">
    <property type="entry name" value="OS05G0424000 PROTEIN-RELATED"/>
    <property type="match status" value="1"/>
</dbReference>
<dbReference type="EMBL" id="RXIC02000019">
    <property type="protein sequence ID" value="KAB1226640.1"/>
    <property type="molecule type" value="Genomic_DNA"/>
</dbReference>
<dbReference type="AlphaFoldDB" id="A0A6A1WV96"/>
<keyword evidence="6" id="KW-0029">Amino-acid transport</keyword>
<evidence type="ECO:0000256" key="11">
    <source>
        <dbReference type="SAM" id="MobiDB-lite"/>
    </source>
</evidence>
<evidence type="ECO:0000256" key="3">
    <source>
        <dbReference type="ARBA" id="ARBA00022448"/>
    </source>
</evidence>
<evidence type="ECO:0000256" key="9">
    <source>
        <dbReference type="ARBA" id="ARBA00023294"/>
    </source>
</evidence>
<reference evidence="14 15" key="1">
    <citation type="journal article" date="2019" name="Plant Biotechnol. J.">
        <title>The red bayberry genome and genetic basis of sex determination.</title>
        <authorList>
            <person name="Jia H.M."/>
            <person name="Jia H.J."/>
            <person name="Cai Q.L."/>
            <person name="Wang Y."/>
            <person name="Zhao H.B."/>
            <person name="Yang W.F."/>
            <person name="Wang G.Y."/>
            <person name="Li Y.H."/>
            <person name="Zhan D.L."/>
            <person name="Shen Y.T."/>
            <person name="Niu Q.F."/>
            <person name="Chang L."/>
            <person name="Qiu J."/>
            <person name="Zhao L."/>
            <person name="Xie H.B."/>
            <person name="Fu W.Y."/>
            <person name="Jin J."/>
            <person name="Li X.W."/>
            <person name="Jiao Y."/>
            <person name="Zhou C.C."/>
            <person name="Tu T."/>
            <person name="Chai C.Y."/>
            <person name="Gao J.L."/>
            <person name="Fan L.J."/>
            <person name="van de Weg E."/>
            <person name="Wang J.Y."/>
            <person name="Gao Z.S."/>
        </authorList>
    </citation>
    <scope>NUCLEOTIDE SEQUENCE [LARGE SCALE GENOMIC DNA]</scope>
    <source>
        <tissue evidence="14">Leaves</tissue>
    </source>
</reference>
<sequence length="281" mass="31098">MVDDTATTEQLSGTVRLPLGGNEGLDDDGQRPRRAVDGQSKRTGIRHAIVCFVVQYLNLLVVASKYTEAAAFRMMDPILFACHHSQRTCRVYRKPYNIAAGVIQLFFSQIPDFDKLGWLSSLSAVTFIIVSAIGLGLTIGRVTENGKVKGSAGGMSLGTVTRAKKMWGIFKALEKIALAYDFFSVLVDIEDTIESPVHDPDVANQIMKKATKFSLVATTFVYLVFGGLGYAAFGEKFTDNIFYSLWNPYWLLDIASLAWLINNVGQYQIFPNPCSPWLRTS</sequence>
<name>A0A6A1WV96_9ROSI</name>
<feature type="domain" description="Amino acid transporter transmembrane" evidence="13">
    <location>
        <begin position="46"/>
        <end position="274"/>
    </location>
</feature>
<dbReference type="Proteomes" id="UP000516437">
    <property type="component" value="Chromosome 1"/>
</dbReference>
<keyword evidence="4 12" id="KW-0812">Transmembrane</keyword>
<feature type="region of interest" description="Disordered" evidence="11">
    <location>
        <begin position="1"/>
        <end position="39"/>
    </location>
</feature>